<dbReference type="PANTHER" id="PTHR15627">
    <property type="entry name" value="NATURAL KILLER CELL-SPECIFIC ANTIGEN KLIP1"/>
    <property type="match status" value="1"/>
</dbReference>
<dbReference type="EnsemblProtists" id="EOD41253">
    <property type="protein sequence ID" value="EOD41253"/>
    <property type="gene ID" value="EMIHUDRAFT_199520"/>
</dbReference>
<evidence type="ECO:0000256" key="4">
    <source>
        <dbReference type="ARBA" id="ARBA00022691"/>
    </source>
</evidence>
<sequence length="251" mass="27019">MCCTALGAPDGVTVPCLQLPLRVSVLLRDGRQRSTAVHAKVLAPDCCELYDCFSHESCAAVPSFDPATTVVAFPSEGATTFADLDGLAAVDHLVLLCSPWQQAHKLAALPQVRGLRHVRLAQTGCTSGFWRVPPHDGSSAGTHLASIEALTRLLHEFTLARRGGLSSGLDQLLFFFRAIQSRVVQHRGGHNSRCGPSGPLTDEGREAFRAAKSQRVGEGRRRSNLLRQRYGSELPAESGEAEPGAEREDQS</sequence>
<name>A0A0D3KZR8_EMIH1</name>
<evidence type="ECO:0000256" key="3">
    <source>
        <dbReference type="ARBA" id="ARBA00022679"/>
    </source>
</evidence>
<dbReference type="GO" id="GO:0008033">
    <property type="term" value="P:tRNA processing"/>
    <property type="evidence" value="ECO:0007669"/>
    <property type="project" value="UniProtKB-KW"/>
</dbReference>
<comment type="similarity">
    <text evidence="8">Belongs to the TDD superfamily. DTWD1 family.</text>
</comment>
<dbReference type="PaxDb" id="2903-EOD41253"/>
<dbReference type="KEGG" id="ehx:EMIHUDRAFT_199520"/>
<organism evidence="14 15">
    <name type="scientific">Emiliania huxleyi (strain CCMP1516)</name>
    <dbReference type="NCBI Taxonomy" id="280463"/>
    <lineage>
        <taxon>Eukaryota</taxon>
        <taxon>Haptista</taxon>
        <taxon>Haptophyta</taxon>
        <taxon>Prymnesiophyceae</taxon>
        <taxon>Isochrysidales</taxon>
        <taxon>Noelaerhabdaceae</taxon>
        <taxon>Emiliania</taxon>
    </lineage>
</organism>
<keyword evidence="3" id="KW-0808">Transferase</keyword>
<evidence type="ECO:0000256" key="9">
    <source>
        <dbReference type="ARBA" id="ARBA00039242"/>
    </source>
</evidence>
<evidence type="ECO:0000313" key="14">
    <source>
        <dbReference type="EnsemblProtists" id="EOD41253"/>
    </source>
</evidence>
<protein>
    <recommendedName>
        <fullName evidence="9">tRNA-uridine aminocarboxypropyltransferase 1</fullName>
        <ecNumber evidence="2">2.5.1.25</ecNumber>
    </recommendedName>
    <alternativeName>
        <fullName evidence="10">DTW domain-containing protein 1</fullName>
    </alternativeName>
</protein>
<reference evidence="14" key="2">
    <citation type="submission" date="2024-10" db="UniProtKB">
        <authorList>
            <consortium name="EnsemblProtists"/>
        </authorList>
    </citation>
    <scope>IDENTIFICATION</scope>
</reference>
<feature type="region of interest" description="Disordered" evidence="12">
    <location>
        <begin position="211"/>
        <end position="251"/>
    </location>
</feature>
<evidence type="ECO:0000256" key="7">
    <source>
        <dbReference type="ARBA" id="ARBA00037050"/>
    </source>
</evidence>
<keyword evidence="4" id="KW-0949">S-adenosyl-L-methionine</keyword>
<evidence type="ECO:0000256" key="8">
    <source>
        <dbReference type="ARBA" id="ARBA00038290"/>
    </source>
</evidence>
<evidence type="ECO:0000256" key="5">
    <source>
        <dbReference type="ARBA" id="ARBA00022694"/>
    </source>
</evidence>
<comment type="subcellular location">
    <subcellularLocation>
        <location evidence="1">Nucleus</location>
    </subcellularLocation>
</comment>
<dbReference type="EC" id="2.5.1.25" evidence="2"/>
<feature type="compositionally biased region" description="Basic and acidic residues" evidence="12">
    <location>
        <begin position="211"/>
        <end position="221"/>
    </location>
</feature>
<dbReference type="eggNOG" id="KOG3795">
    <property type="taxonomic scope" value="Eukaryota"/>
</dbReference>
<reference evidence="15" key="1">
    <citation type="journal article" date="2013" name="Nature">
        <title>Pan genome of the phytoplankton Emiliania underpins its global distribution.</title>
        <authorList>
            <person name="Read B.A."/>
            <person name="Kegel J."/>
            <person name="Klute M.J."/>
            <person name="Kuo A."/>
            <person name="Lefebvre S.C."/>
            <person name="Maumus F."/>
            <person name="Mayer C."/>
            <person name="Miller J."/>
            <person name="Monier A."/>
            <person name="Salamov A."/>
            <person name="Young J."/>
            <person name="Aguilar M."/>
            <person name="Claverie J.M."/>
            <person name="Frickenhaus S."/>
            <person name="Gonzalez K."/>
            <person name="Herman E.K."/>
            <person name="Lin Y.C."/>
            <person name="Napier J."/>
            <person name="Ogata H."/>
            <person name="Sarno A.F."/>
            <person name="Shmutz J."/>
            <person name="Schroeder D."/>
            <person name="de Vargas C."/>
            <person name="Verret F."/>
            <person name="von Dassow P."/>
            <person name="Valentin K."/>
            <person name="Van de Peer Y."/>
            <person name="Wheeler G."/>
            <person name="Dacks J.B."/>
            <person name="Delwiche C.F."/>
            <person name="Dyhrman S.T."/>
            <person name="Glockner G."/>
            <person name="John U."/>
            <person name="Richards T."/>
            <person name="Worden A.Z."/>
            <person name="Zhang X."/>
            <person name="Grigoriev I.V."/>
            <person name="Allen A.E."/>
            <person name="Bidle K."/>
            <person name="Borodovsky M."/>
            <person name="Bowler C."/>
            <person name="Brownlee C."/>
            <person name="Cock J.M."/>
            <person name="Elias M."/>
            <person name="Gladyshev V.N."/>
            <person name="Groth M."/>
            <person name="Guda C."/>
            <person name="Hadaegh A."/>
            <person name="Iglesias-Rodriguez M.D."/>
            <person name="Jenkins J."/>
            <person name="Jones B.M."/>
            <person name="Lawson T."/>
            <person name="Leese F."/>
            <person name="Lindquist E."/>
            <person name="Lobanov A."/>
            <person name="Lomsadze A."/>
            <person name="Malik S.B."/>
            <person name="Marsh M.E."/>
            <person name="Mackinder L."/>
            <person name="Mock T."/>
            <person name="Mueller-Roeber B."/>
            <person name="Pagarete A."/>
            <person name="Parker M."/>
            <person name="Probert I."/>
            <person name="Quesneville H."/>
            <person name="Raines C."/>
            <person name="Rensing S.A."/>
            <person name="Riano-Pachon D.M."/>
            <person name="Richier S."/>
            <person name="Rokitta S."/>
            <person name="Shiraiwa Y."/>
            <person name="Soanes D.M."/>
            <person name="van der Giezen M."/>
            <person name="Wahlund T.M."/>
            <person name="Williams B."/>
            <person name="Wilson W."/>
            <person name="Wolfe G."/>
            <person name="Wurch L.L."/>
        </authorList>
    </citation>
    <scope>NUCLEOTIDE SEQUENCE</scope>
</reference>
<dbReference type="GO" id="GO:0005634">
    <property type="term" value="C:nucleus"/>
    <property type="evidence" value="ECO:0007669"/>
    <property type="project" value="UniProtKB-SubCell"/>
</dbReference>
<dbReference type="InterPro" id="IPR005636">
    <property type="entry name" value="DTW"/>
</dbReference>
<dbReference type="SMART" id="SM01144">
    <property type="entry name" value="DTW"/>
    <property type="match status" value="1"/>
</dbReference>
<evidence type="ECO:0000256" key="12">
    <source>
        <dbReference type="SAM" id="MobiDB-lite"/>
    </source>
</evidence>
<proteinExistence type="inferred from homology"/>
<dbReference type="RefSeq" id="XP_005793682.1">
    <property type="nucleotide sequence ID" value="XM_005793625.1"/>
</dbReference>
<dbReference type="InterPro" id="IPR051521">
    <property type="entry name" value="tRNA_Mod/Golgi_Maint"/>
</dbReference>
<feature type="compositionally biased region" description="Low complexity" evidence="12">
    <location>
        <begin position="231"/>
        <end position="242"/>
    </location>
</feature>
<comment type="function">
    <text evidence="7">Catalyzes the formation of 3-(3-amino-3-carboxypropyl)uridine (acp3U) at position 20 in the D-loop of several cytoplasmic tRNAs (acp3U(20)).</text>
</comment>
<dbReference type="STRING" id="2903.R1E0T0"/>
<comment type="catalytic activity">
    <reaction evidence="11">
        <text>a uridine in tRNA + S-adenosyl-L-methionine = a 3-[(3S)-3-amino-3-carboxypropyl]uridine in tRNA + S-methyl-5'-thioadenosine + H(+)</text>
        <dbReference type="Rhea" id="RHEA:62432"/>
        <dbReference type="Rhea" id="RHEA-COMP:13339"/>
        <dbReference type="Rhea" id="RHEA-COMP:16092"/>
        <dbReference type="ChEBI" id="CHEBI:15378"/>
        <dbReference type="ChEBI" id="CHEBI:17509"/>
        <dbReference type="ChEBI" id="CHEBI:59789"/>
        <dbReference type="ChEBI" id="CHEBI:65315"/>
        <dbReference type="ChEBI" id="CHEBI:82930"/>
        <dbReference type="EC" id="2.5.1.25"/>
    </reaction>
</comment>
<accession>A0A0D3KZR8</accession>
<evidence type="ECO:0000256" key="2">
    <source>
        <dbReference type="ARBA" id="ARBA00012386"/>
    </source>
</evidence>
<dbReference type="HOGENOM" id="CLU_1108748_0_0_1"/>
<dbReference type="PANTHER" id="PTHR15627:SF8">
    <property type="entry name" value="TRNA-URIDINE AMINOCARBOXYPROPYLTRANSFERASE 1"/>
    <property type="match status" value="1"/>
</dbReference>
<evidence type="ECO:0000313" key="15">
    <source>
        <dbReference type="Proteomes" id="UP000013827"/>
    </source>
</evidence>
<keyword evidence="5" id="KW-0819">tRNA processing</keyword>
<dbReference type="GeneID" id="17286523"/>
<evidence type="ECO:0000256" key="11">
    <source>
        <dbReference type="ARBA" id="ARBA00048718"/>
    </source>
</evidence>
<keyword evidence="15" id="KW-1185">Reference proteome</keyword>
<evidence type="ECO:0000256" key="1">
    <source>
        <dbReference type="ARBA" id="ARBA00004123"/>
    </source>
</evidence>
<evidence type="ECO:0000256" key="6">
    <source>
        <dbReference type="ARBA" id="ARBA00023242"/>
    </source>
</evidence>
<evidence type="ECO:0000259" key="13">
    <source>
        <dbReference type="SMART" id="SM01144"/>
    </source>
</evidence>
<keyword evidence="6" id="KW-0539">Nucleus</keyword>
<dbReference type="AlphaFoldDB" id="A0A0D3KZR8"/>
<evidence type="ECO:0000256" key="10">
    <source>
        <dbReference type="ARBA" id="ARBA00042508"/>
    </source>
</evidence>
<dbReference type="GO" id="GO:0016432">
    <property type="term" value="F:tRNA-uridine aminocarboxypropyltransferase activity"/>
    <property type="evidence" value="ECO:0007669"/>
    <property type="project" value="UniProtKB-EC"/>
</dbReference>
<feature type="domain" description="DTW" evidence="13">
    <location>
        <begin position="1"/>
        <end position="188"/>
    </location>
</feature>
<dbReference type="Proteomes" id="UP000013827">
    <property type="component" value="Unassembled WGS sequence"/>
</dbReference>